<accession>A0A3D9YZJ3</accession>
<dbReference type="Gene3D" id="3.30.1310.20">
    <property type="entry name" value="PRTase-like"/>
    <property type="match status" value="1"/>
</dbReference>
<comment type="caution">
    <text evidence="2">The sequence shown here is derived from an EMBL/GenBank/DDBJ whole genome shotgun (WGS) entry which is preliminary data.</text>
</comment>
<proteinExistence type="predicted"/>
<dbReference type="SUPFAM" id="SSF53271">
    <property type="entry name" value="PRTase-like"/>
    <property type="match status" value="1"/>
</dbReference>
<dbReference type="OrthoDB" id="9810066at2"/>
<sequence>MPFRDRTEAGHRLAQALLLHRGDEPVVLALPRGGVSIAAEVARALNAPLDLILVRKIGVPQHPELAMGAIVDGADPLVVRNEDVIATAQVSDSTFNAACKQELAEIKRRRTRYVGSRAHPKLQGRTVIVVDDGIATGATTRAALRSIRKQKPGRLILAVPVAPTDSLVELRSEADEIVCLENYESFGAVGFYYSDFHEVSDEEVRSLLAAADAQVPKPAGAL</sequence>
<reference evidence="2 3" key="1">
    <citation type="submission" date="2018-08" db="EMBL/GenBank/DDBJ databases">
        <title>Genomic Encyclopedia of Type Strains, Phase IV (KMG-IV): sequencing the most valuable type-strain genomes for metagenomic binning, comparative biology and taxonomic classification.</title>
        <authorList>
            <person name="Goeker M."/>
        </authorList>
    </citation>
    <scope>NUCLEOTIDE SEQUENCE [LARGE SCALE GENOMIC DNA]</scope>
    <source>
        <strain evidence="2 3">BW863</strain>
    </source>
</reference>
<protein>
    <submittedName>
        <fullName evidence="2">Putative phosphoribosyltransferase</fullName>
    </submittedName>
</protein>
<name>A0A3D9YZJ3_9HYPH</name>
<feature type="domain" description="Phosphoribosyltransferase" evidence="1">
    <location>
        <begin position="11"/>
        <end position="184"/>
    </location>
</feature>
<dbReference type="Pfam" id="PF00156">
    <property type="entry name" value="Pribosyltran"/>
    <property type="match status" value="1"/>
</dbReference>
<dbReference type="InterPro" id="IPR029057">
    <property type="entry name" value="PRTase-like"/>
</dbReference>
<keyword evidence="3" id="KW-1185">Reference proteome</keyword>
<dbReference type="CDD" id="cd06223">
    <property type="entry name" value="PRTases_typeI"/>
    <property type="match status" value="1"/>
</dbReference>
<keyword evidence="2" id="KW-0328">Glycosyltransferase</keyword>
<dbReference type="RefSeq" id="WP_115836855.1">
    <property type="nucleotide sequence ID" value="NZ_CP025086.1"/>
</dbReference>
<gene>
    <name evidence="2" type="ORF">DES32_2353</name>
</gene>
<dbReference type="EMBL" id="QUMO01000003">
    <property type="protein sequence ID" value="REF86302.1"/>
    <property type="molecule type" value="Genomic_DNA"/>
</dbReference>
<dbReference type="Gene3D" id="3.40.50.2020">
    <property type="match status" value="1"/>
</dbReference>
<evidence type="ECO:0000313" key="2">
    <source>
        <dbReference type="EMBL" id="REF86302.1"/>
    </source>
</evidence>
<dbReference type="InterPro" id="IPR000836">
    <property type="entry name" value="PRTase_dom"/>
</dbReference>
<organism evidence="2 3">
    <name type="scientific">Methylovirgula ligni</name>
    <dbReference type="NCBI Taxonomy" id="569860"/>
    <lineage>
        <taxon>Bacteria</taxon>
        <taxon>Pseudomonadati</taxon>
        <taxon>Pseudomonadota</taxon>
        <taxon>Alphaproteobacteria</taxon>
        <taxon>Hyphomicrobiales</taxon>
        <taxon>Beijerinckiaceae</taxon>
        <taxon>Methylovirgula</taxon>
    </lineage>
</organism>
<keyword evidence="2" id="KW-0808">Transferase</keyword>
<evidence type="ECO:0000313" key="3">
    <source>
        <dbReference type="Proteomes" id="UP000256900"/>
    </source>
</evidence>
<dbReference type="GO" id="GO:0016757">
    <property type="term" value="F:glycosyltransferase activity"/>
    <property type="evidence" value="ECO:0007669"/>
    <property type="project" value="UniProtKB-KW"/>
</dbReference>
<dbReference type="AlphaFoldDB" id="A0A3D9YZJ3"/>
<dbReference type="Proteomes" id="UP000256900">
    <property type="component" value="Unassembled WGS sequence"/>
</dbReference>
<evidence type="ECO:0000259" key="1">
    <source>
        <dbReference type="Pfam" id="PF00156"/>
    </source>
</evidence>